<reference evidence="2 3" key="1">
    <citation type="journal article" date="2021" name="Syst. Appl. Microbiol.">
        <title>Persephonella atlantica sp. nov.: How to adapt to physico-chemical gradients in high temperature hydrothermal habitats.</title>
        <authorList>
            <person name="Francois D.X."/>
            <person name="Godfroy A."/>
            <person name="Mathien C."/>
            <person name="Aube J."/>
            <person name="Cathalot C."/>
            <person name="Lesongeur F."/>
            <person name="L'Haridon S."/>
            <person name="Philippon X."/>
            <person name="Roussel E.G."/>
        </authorList>
    </citation>
    <scope>NUCLEOTIDE SEQUENCE [LARGE SCALE GENOMIC DNA]</scope>
    <source>
        <strain evidence="2 3">MO1340</strain>
    </source>
</reference>
<dbReference type="CDD" id="cd04301">
    <property type="entry name" value="NAT_SF"/>
    <property type="match status" value="1"/>
</dbReference>
<accession>A0ABS1GJI2</accession>
<proteinExistence type="predicted"/>
<dbReference type="Gene3D" id="3.30.565.10">
    <property type="entry name" value="Histidine kinase-like ATPase, C-terminal domain"/>
    <property type="match status" value="1"/>
</dbReference>
<dbReference type="Pfam" id="PF00583">
    <property type="entry name" value="Acetyltransf_1"/>
    <property type="match status" value="1"/>
</dbReference>
<dbReference type="Gene3D" id="3.40.630.30">
    <property type="match status" value="1"/>
</dbReference>
<gene>
    <name evidence="2" type="ORF">GWK41_07955</name>
</gene>
<dbReference type="InterPro" id="IPR016181">
    <property type="entry name" value="Acyl_CoA_acyltransferase"/>
</dbReference>
<evidence type="ECO:0000313" key="3">
    <source>
        <dbReference type="Proteomes" id="UP000772812"/>
    </source>
</evidence>
<keyword evidence="3" id="KW-1185">Reference proteome</keyword>
<dbReference type="InterPro" id="IPR003594">
    <property type="entry name" value="HATPase_dom"/>
</dbReference>
<dbReference type="EMBL" id="JAACYA010000002">
    <property type="protein sequence ID" value="MBK3333000.1"/>
    <property type="molecule type" value="Genomic_DNA"/>
</dbReference>
<dbReference type="SUPFAM" id="SSF55729">
    <property type="entry name" value="Acyl-CoA N-acyltransferases (Nat)"/>
    <property type="match status" value="1"/>
</dbReference>
<dbReference type="InterPro" id="IPR000182">
    <property type="entry name" value="GNAT_dom"/>
</dbReference>
<dbReference type="Proteomes" id="UP000772812">
    <property type="component" value="Unassembled WGS sequence"/>
</dbReference>
<evidence type="ECO:0000259" key="1">
    <source>
        <dbReference type="PROSITE" id="PS51186"/>
    </source>
</evidence>
<dbReference type="RefSeq" id="WP_200674396.1">
    <property type="nucleotide sequence ID" value="NZ_JAACYA010000002.1"/>
</dbReference>
<feature type="domain" description="N-acetyltransferase" evidence="1">
    <location>
        <begin position="157"/>
        <end position="320"/>
    </location>
</feature>
<comment type="caution">
    <text evidence="2">The sequence shown here is derived from an EMBL/GenBank/DDBJ whole genome shotgun (WGS) entry which is preliminary data.</text>
</comment>
<name>A0ABS1GJI2_9AQUI</name>
<dbReference type="Pfam" id="PF13581">
    <property type="entry name" value="HATPase_c_2"/>
    <property type="match status" value="1"/>
</dbReference>
<evidence type="ECO:0000313" key="2">
    <source>
        <dbReference type="EMBL" id="MBK3333000.1"/>
    </source>
</evidence>
<sequence>MEIHIKLPANEKVIQPSIDFVYRWSIECGLSEEEAAEFATAFDELITDIVLFAYPERGEFSITLKDFLSRLEIIVYELGEPFDPERHRYSAKKALSEGDFEGAGFEVIKKLSDNFIFLYKGREGKEFRIVKNIKHPHITHIYSEKELKKEPKKAVSYQISPVTENDAEDIAKLIYRSYGYTYPKEDMYYPDRIIKALKEGKKFGVIVRTDRREAVGYFAVIISTDSNIGEVGEVVVSPDHRGKGIMKMMMKALIDMVKAKGLLGLFGEAVTVHTISQKVNAKYGFKSTALIVGFFPFAKYKGFKHGQQRISVVIDFLPLVERKEVSLYIPQKYKNLIKEIYKNLGITVRNIPVKKIHLKEKSFFKVNINYQFETAVIVIFSYGKDFEDRIRNKLMSFEKKGLKGVYIDLPLDKPFTKKAVQILRKYGFFFAGVMPLFHKERDFLRMQKIYQHIDFKYINTFSDMAQKLKKFVKRDAKEVGVL</sequence>
<organism evidence="2 3">
    <name type="scientific">Persephonella atlantica</name>
    <dbReference type="NCBI Taxonomy" id="2699429"/>
    <lineage>
        <taxon>Bacteria</taxon>
        <taxon>Pseudomonadati</taxon>
        <taxon>Aquificota</taxon>
        <taxon>Aquificia</taxon>
        <taxon>Aquificales</taxon>
        <taxon>Hydrogenothermaceae</taxon>
        <taxon>Persephonella</taxon>
    </lineage>
</organism>
<protein>
    <submittedName>
        <fullName evidence="2">GNAT family N-acetyltransferase</fullName>
    </submittedName>
</protein>
<dbReference type="InterPro" id="IPR036890">
    <property type="entry name" value="HATPase_C_sf"/>
</dbReference>
<dbReference type="PROSITE" id="PS51186">
    <property type="entry name" value="GNAT"/>
    <property type="match status" value="1"/>
</dbReference>